<accession>A0ABY6UB07</accession>
<dbReference type="PANTHER" id="PTHR33488">
    <property type="entry name" value="ZGC:162509"/>
    <property type="match status" value="1"/>
</dbReference>
<dbReference type="PANTHER" id="PTHR33488:SF2">
    <property type="entry name" value="EARLY ENDOSOME ANTIGEN 1-LIKE"/>
    <property type="match status" value="1"/>
</dbReference>
<reference evidence="2 3" key="1">
    <citation type="submission" date="2019-06" db="EMBL/GenBank/DDBJ databases">
        <authorList>
            <person name="Broberg M."/>
        </authorList>
    </citation>
    <scope>NUCLEOTIDE SEQUENCE [LARGE SCALE GENOMIC DNA]</scope>
</reference>
<evidence type="ECO:0000256" key="1">
    <source>
        <dbReference type="SAM" id="MobiDB-lite"/>
    </source>
</evidence>
<feature type="compositionally biased region" description="Pro residues" evidence="1">
    <location>
        <begin position="273"/>
        <end position="286"/>
    </location>
</feature>
<feature type="compositionally biased region" description="Low complexity" evidence="1">
    <location>
        <begin position="385"/>
        <end position="401"/>
    </location>
</feature>
<organism evidence="2 3">
    <name type="scientific">Bionectria ochroleuca</name>
    <name type="common">Gliocladium roseum</name>
    <dbReference type="NCBI Taxonomy" id="29856"/>
    <lineage>
        <taxon>Eukaryota</taxon>
        <taxon>Fungi</taxon>
        <taxon>Dikarya</taxon>
        <taxon>Ascomycota</taxon>
        <taxon>Pezizomycotina</taxon>
        <taxon>Sordariomycetes</taxon>
        <taxon>Hypocreomycetidae</taxon>
        <taxon>Hypocreales</taxon>
        <taxon>Bionectriaceae</taxon>
        <taxon>Clonostachys</taxon>
    </lineage>
</organism>
<gene>
    <name evidence="2" type="ORF">CLO192961_LOCUS208356</name>
</gene>
<feature type="region of interest" description="Disordered" evidence="1">
    <location>
        <begin position="267"/>
        <end position="293"/>
    </location>
</feature>
<proteinExistence type="predicted"/>
<protein>
    <submittedName>
        <fullName evidence="2">Uncharacterized protein</fullName>
    </submittedName>
</protein>
<dbReference type="Proteomes" id="UP000766486">
    <property type="component" value="Unassembled WGS sequence"/>
</dbReference>
<sequence>MPSDQSQLDVVLATKAKRENDPKIASRVISEMKSSLAFEISWQDLLQAAPTSLSSVGACFAASTSTAAAMTLTPPPEQFTYLKHTIVKGNLLECADLGRYAFAEAVRGMGLIQQTGAVVDVKINDILTMIMDPPSAQRFLRPQLNTIQDGANNCLQAAQKIDKSNEICVAAEQTRLASDKSSVDIDNTRKTTELLGKQVAIAEDAFKTSSDNFPTGWDIMGQQIVGDLAQCVNTALSSSIPTFPDSLSPMKKLNATVDVVGSFVRKDAATNPHGPPPPIQPRPSPAPQNSNDPAYSEAIKLTTWLSALKAIVKSKDGGVDWDKAKGDGSTDGSRSSIKYLQAMFNKHMTQFSMVATSADPSQVLTTVLKTCVRISSEIASELGKSKSSTSKLPDKSSSTSTGRSLPGSSAGIPIVFDSEEEVAKVNAQTLQAQAVLDSAQRRLTVTQQILTDSKSNYVKSTEFLLQQQKRVADLQGSFKKLTSASIVMKEIKAILIACIQLIIHLKQNITDIVRFFNSLAAIIQVVVNTYVEPFRETLHSIVAHDESQKQHIKIANYSLVDLERTIVYGAVVTIRSYFDILRDIAKMWVNLSRDNIMPGLRLCDELATAIKGPNPRETLKKLISSLNDWSKTTTDGVATLAGNKQKEMLDGMQQRIDDVQTIIAQLDPPPPETKRAIAAGVAVSQEAATKYIEEKKKQSGLIRFANVSLNV</sequence>
<feature type="region of interest" description="Disordered" evidence="1">
    <location>
        <begin position="383"/>
        <end position="407"/>
    </location>
</feature>
<keyword evidence="3" id="KW-1185">Reference proteome</keyword>
<comment type="caution">
    <text evidence="2">The sequence shown here is derived from an EMBL/GenBank/DDBJ whole genome shotgun (WGS) entry which is preliminary data.</text>
</comment>
<dbReference type="EMBL" id="CABFNS010000767">
    <property type="protein sequence ID" value="VUC27244.1"/>
    <property type="molecule type" value="Genomic_DNA"/>
</dbReference>
<name>A0ABY6UB07_BIOOC</name>
<evidence type="ECO:0000313" key="3">
    <source>
        <dbReference type="Proteomes" id="UP000766486"/>
    </source>
</evidence>
<evidence type="ECO:0000313" key="2">
    <source>
        <dbReference type="EMBL" id="VUC27244.1"/>
    </source>
</evidence>